<proteinExistence type="predicted"/>
<name>A0A6C0J1G8_9ZZZZ</name>
<feature type="transmembrane region" description="Helical" evidence="1">
    <location>
        <begin position="14"/>
        <end position="31"/>
    </location>
</feature>
<evidence type="ECO:0000256" key="1">
    <source>
        <dbReference type="SAM" id="Phobius"/>
    </source>
</evidence>
<dbReference type="AlphaFoldDB" id="A0A6C0J1G8"/>
<accession>A0A6C0J1G8</accession>
<keyword evidence="1" id="KW-0812">Transmembrane</keyword>
<dbReference type="EMBL" id="MN740292">
    <property type="protein sequence ID" value="QHT98505.1"/>
    <property type="molecule type" value="Genomic_DNA"/>
</dbReference>
<protein>
    <submittedName>
        <fullName evidence="2">Uncharacterized protein</fullName>
    </submittedName>
</protein>
<keyword evidence="1" id="KW-0472">Membrane</keyword>
<organism evidence="2">
    <name type="scientific">viral metagenome</name>
    <dbReference type="NCBI Taxonomy" id="1070528"/>
    <lineage>
        <taxon>unclassified sequences</taxon>
        <taxon>metagenomes</taxon>
        <taxon>organismal metagenomes</taxon>
    </lineage>
</organism>
<sequence>MSVNYKMNATNRTAIRYIVVLFVAICILGFLNRKEKYVADGSGRLDYHYVTKEYDTNPTRRVGGFFDTCSPENMEDCQRNNPYEGLPLP</sequence>
<keyword evidence="1" id="KW-1133">Transmembrane helix</keyword>
<evidence type="ECO:0000313" key="2">
    <source>
        <dbReference type="EMBL" id="QHT98505.1"/>
    </source>
</evidence>
<reference evidence="2" key="1">
    <citation type="journal article" date="2020" name="Nature">
        <title>Giant virus diversity and host interactions through global metagenomics.</title>
        <authorList>
            <person name="Schulz F."/>
            <person name="Roux S."/>
            <person name="Paez-Espino D."/>
            <person name="Jungbluth S."/>
            <person name="Walsh D.A."/>
            <person name="Denef V.J."/>
            <person name="McMahon K.D."/>
            <person name="Konstantinidis K.T."/>
            <person name="Eloe-Fadrosh E.A."/>
            <person name="Kyrpides N.C."/>
            <person name="Woyke T."/>
        </authorList>
    </citation>
    <scope>NUCLEOTIDE SEQUENCE</scope>
    <source>
        <strain evidence="2">GVMAG-M-3300025652-16</strain>
    </source>
</reference>